<accession>A0ACA9P1N7</accession>
<gene>
    <name evidence="1" type="ORF">ACOLOM_LOCUS9280</name>
</gene>
<keyword evidence="2" id="KW-1185">Reference proteome</keyword>
<organism evidence="1 2">
    <name type="scientific">Acaulospora colombiana</name>
    <dbReference type="NCBI Taxonomy" id="27376"/>
    <lineage>
        <taxon>Eukaryota</taxon>
        <taxon>Fungi</taxon>
        <taxon>Fungi incertae sedis</taxon>
        <taxon>Mucoromycota</taxon>
        <taxon>Glomeromycotina</taxon>
        <taxon>Glomeromycetes</taxon>
        <taxon>Diversisporales</taxon>
        <taxon>Acaulosporaceae</taxon>
        <taxon>Acaulospora</taxon>
    </lineage>
</organism>
<dbReference type="EMBL" id="CAJVPT010026524">
    <property type="protein sequence ID" value="CAG8679673.1"/>
    <property type="molecule type" value="Genomic_DNA"/>
</dbReference>
<reference evidence="1" key="1">
    <citation type="submission" date="2021-06" db="EMBL/GenBank/DDBJ databases">
        <authorList>
            <person name="Kallberg Y."/>
            <person name="Tangrot J."/>
            <person name="Rosling A."/>
        </authorList>
    </citation>
    <scope>NUCLEOTIDE SEQUENCE</scope>
    <source>
        <strain evidence="1">CL356</strain>
    </source>
</reference>
<evidence type="ECO:0000313" key="1">
    <source>
        <dbReference type="EMBL" id="CAG8679673.1"/>
    </source>
</evidence>
<dbReference type="Proteomes" id="UP000789525">
    <property type="component" value="Unassembled WGS sequence"/>
</dbReference>
<evidence type="ECO:0000313" key="2">
    <source>
        <dbReference type="Proteomes" id="UP000789525"/>
    </source>
</evidence>
<protein>
    <submittedName>
        <fullName evidence="1">4171_t:CDS:1</fullName>
    </submittedName>
</protein>
<proteinExistence type="predicted"/>
<feature type="non-terminal residue" evidence="1">
    <location>
        <position position="1"/>
    </location>
</feature>
<name>A0ACA9P1N7_9GLOM</name>
<comment type="caution">
    <text evidence="1">The sequence shown here is derived from an EMBL/GenBank/DDBJ whole genome shotgun (WGS) entry which is preliminary data.</text>
</comment>
<sequence>ASSTTSVRTADLPALLPHAEPTTYTSLVFPRANYQPAKHPDRITSSVDVVSTGVGSTTMSTISVTKHAAESLTRNRKFSLPNVITPRSSVDSTPSHLMIDDTPFVSLTSHVASPSKIQSNQVLVKVECVALEGLDVTLAREKSKTADGYGFIPGRGFCGRVLEAGYGVSTVRKGDWVMGLLEVAKDLCCCYLTRCLMGDCERDGFRGMRQVLGIALGSRASNLRGQGQLFAGTLEATYGDVSFEDVYPVVEDTPIPFADEDLRRRSSIATVESSFLLPQHWPLASEEHPCRLKGADAREGNRSKFGTKELRAFLITIILSYPSFSNAKVLEHCVKHIVSGHRPRNIPDLLRCITQLFCPQHDIASRVLTVNAPKKRLEKPNSILHMRALPRMAYHGLSLAGYTSMLR</sequence>